<dbReference type="GO" id="GO:0008270">
    <property type="term" value="F:zinc ion binding"/>
    <property type="evidence" value="ECO:0007669"/>
    <property type="project" value="InterPro"/>
</dbReference>
<accession>A0A366KA44</accession>
<dbReference type="Gene3D" id="1.10.30.50">
    <property type="match status" value="1"/>
</dbReference>
<sequence>MPGHAIHAQTTMDASRAVPHKTPGGSHVLRIPPQPSPHRATHRQGLPDRQEDRHPHPLGPPLPHHSGLSAKCMDRNHPDPTHLHMARPAGTVNPRRSNGAARAKIKQRLIALSGGHPICPACGQAIDLSIKHPDPRSASIDEIVPISKGGSAFKLDNCRLMHLRCNESRGNRPLKQAKTATLTQSIPLSQPW</sequence>
<evidence type="ECO:0000259" key="2">
    <source>
        <dbReference type="SMART" id="SM00507"/>
    </source>
</evidence>
<evidence type="ECO:0000313" key="3">
    <source>
        <dbReference type="EMBL" id="RBP98469.1"/>
    </source>
</evidence>
<dbReference type="SMART" id="SM00507">
    <property type="entry name" value="HNHc"/>
    <property type="match status" value="1"/>
</dbReference>
<dbReference type="Proteomes" id="UP000252530">
    <property type="component" value="Unassembled WGS sequence"/>
</dbReference>
<dbReference type="EMBL" id="PDCG01000001">
    <property type="protein sequence ID" value="RBP98469.1"/>
    <property type="molecule type" value="Genomic_DNA"/>
</dbReference>
<feature type="compositionally biased region" description="Polar residues" evidence="1">
    <location>
        <begin position="178"/>
        <end position="192"/>
    </location>
</feature>
<feature type="compositionally biased region" description="Basic and acidic residues" evidence="1">
    <location>
        <begin position="45"/>
        <end position="55"/>
    </location>
</feature>
<keyword evidence="4" id="KW-1185">Reference proteome</keyword>
<dbReference type="GO" id="GO:0003676">
    <property type="term" value="F:nucleic acid binding"/>
    <property type="evidence" value="ECO:0007669"/>
    <property type="project" value="InterPro"/>
</dbReference>
<dbReference type="InterPro" id="IPR003615">
    <property type="entry name" value="HNH_nuc"/>
</dbReference>
<evidence type="ECO:0000313" key="4">
    <source>
        <dbReference type="Proteomes" id="UP000252530"/>
    </source>
</evidence>
<evidence type="ECO:0000256" key="1">
    <source>
        <dbReference type="SAM" id="MobiDB-lite"/>
    </source>
</evidence>
<dbReference type="Pfam" id="PF01844">
    <property type="entry name" value="HNH"/>
    <property type="match status" value="1"/>
</dbReference>
<dbReference type="InterPro" id="IPR002711">
    <property type="entry name" value="HNH"/>
</dbReference>
<name>A0A366KA44_9BIFI</name>
<proteinExistence type="predicted"/>
<organism evidence="3 4">
    <name type="scientific">Bifidobacterium aemilianum</name>
    <dbReference type="NCBI Taxonomy" id="2493120"/>
    <lineage>
        <taxon>Bacteria</taxon>
        <taxon>Bacillati</taxon>
        <taxon>Actinomycetota</taxon>
        <taxon>Actinomycetes</taxon>
        <taxon>Bifidobacteriales</taxon>
        <taxon>Bifidobacteriaceae</taxon>
        <taxon>Bifidobacterium</taxon>
    </lineage>
</organism>
<reference evidence="3 4" key="1">
    <citation type="submission" date="2017-10" db="EMBL/GenBank/DDBJ databases">
        <title>Bifidobacterium xylocopum sp. nov. and Bifidobacterium aemilianum sp. nov., from the carpenter bee (Xylocopa violacea) digestive tract.</title>
        <authorList>
            <person name="Alberoni D."/>
            <person name="Baffoni L."/>
            <person name="Di Gioia D."/>
            <person name="Gaggia F."/>
            <person name="Biavati B."/>
        </authorList>
    </citation>
    <scope>NUCLEOTIDE SEQUENCE [LARGE SCALE GENOMIC DNA]</scope>
    <source>
        <strain evidence="3 4">XV10</strain>
    </source>
</reference>
<dbReference type="AlphaFoldDB" id="A0A366KA44"/>
<feature type="region of interest" description="Disordered" evidence="1">
    <location>
        <begin position="171"/>
        <end position="192"/>
    </location>
</feature>
<protein>
    <recommendedName>
        <fullName evidence="2">HNH nuclease domain-containing protein</fullName>
    </recommendedName>
</protein>
<comment type="caution">
    <text evidence="3">The sequence shown here is derived from an EMBL/GenBank/DDBJ whole genome shotgun (WGS) entry which is preliminary data.</text>
</comment>
<feature type="compositionally biased region" description="Basic and acidic residues" evidence="1">
    <location>
        <begin position="72"/>
        <end position="82"/>
    </location>
</feature>
<feature type="region of interest" description="Disordered" evidence="1">
    <location>
        <begin position="1"/>
        <end position="101"/>
    </location>
</feature>
<feature type="domain" description="HNH nuclease" evidence="2">
    <location>
        <begin position="106"/>
        <end position="167"/>
    </location>
</feature>
<gene>
    <name evidence="3" type="ORF">CRD60_00975</name>
</gene>
<dbReference type="GO" id="GO:0004519">
    <property type="term" value="F:endonuclease activity"/>
    <property type="evidence" value="ECO:0007669"/>
    <property type="project" value="InterPro"/>
</dbReference>